<dbReference type="GeneID" id="16067624"/>
<dbReference type="InterPro" id="IPR032710">
    <property type="entry name" value="NTF2-like_dom_sf"/>
</dbReference>
<keyword evidence="1" id="KW-0732">Signal</keyword>
<sequence>MLVRSWFSFAIAIVVVAAAINLNNAIGVKAEGGQTDEQLCEAFTRDRYDALVDAISSGPDAIRTLVRDTFSPDASGEFPSFNVLHGVDEVLEFFISILPPPGCGHFEAYDINHVTAANNSFLIKDKADLRIACSFSNTVTIGYYSTKNPTKPCHFTLAEDAHIKLNPHTKKIDHFLYTCDTAALMANTQRCLAECASGSGEGHTDL</sequence>
<dbReference type="Proteomes" id="UP000007799">
    <property type="component" value="Unassembled WGS sequence"/>
</dbReference>
<dbReference type="InParanoid" id="F2TVN0"/>
<dbReference type="KEGG" id="sre:PTSG_00146"/>
<evidence type="ECO:0000313" key="2">
    <source>
        <dbReference type="EMBL" id="EGD72126.1"/>
    </source>
</evidence>
<dbReference type="AlphaFoldDB" id="F2TVN0"/>
<protein>
    <recommendedName>
        <fullName evidence="4">ZP domain-containing protein</fullName>
    </recommendedName>
</protein>
<dbReference type="RefSeq" id="XP_004998698.1">
    <property type="nucleotide sequence ID" value="XM_004998641.1"/>
</dbReference>
<proteinExistence type="predicted"/>
<dbReference type="SUPFAM" id="SSF54427">
    <property type="entry name" value="NTF2-like"/>
    <property type="match status" value="1"/>
</dbReference>
<keyword evidence="3" id="KW-1185">Reference proteome</keyword>
<name>F2TVN0_SALR5</name>
<evidence type="ECO:0008006" key="4">
    <source>
        <dbReference type="Google" id="ProtNLM"/>
    </source>
</evidence>
<reference evidence="2" key="1">
    <citation type="submission" date="2009-08" db="EMBL/GenBank/DDBJ databases">
        <title>Annotation of Salpingoeca rosetta.</title>
        <authorList>
            <consortium name="The Broad Institute Genome Sequencing Platform"/>
            <person name="Russ C."/>
            <person name="Cuomo C."/>
            <person name="Burger G."/>
            <person name="Gray M.W."/>
            <person name="Holland P.W.H."/>
            <person name="King N."/>
            <person name="Lang F.B.F."/>
            <person name="Roger A.J."/>
            <person name="Ruiz-Trillo I."/>
            <person name="Young S.K."/>
            <person name="Zeng Q."/>
            <person name="Gargeya S."/>
            <person name="Alvarado L."/>
            <person name="Berlin A."/>
            <person name="Chapman S.B."/>
            <person name="Chen Z."/>
            <person name="Freedman E."/>
            <person name="Gellesch M."/>
            <person name="Goldberg J."/>
            <person name="Griggs A."/>
            <person name="Gujja S."/>
            <person name="Heilman E."/>
            <person name="Heiman D."/>
            <person name="Howarth C."/>
            <person name="Mehta T."/>
            <person name="Neiman D."/>
            <person name="Pearson M."/>
            <person name="Roberts A."/>
            <person name="Saif S."/>
            <person name="Shea T."/>
            <person name="Shenoy N."/>
            <person name="Sisk P."/>
            <person name="Stolte C."/>
            <person name="Sykes S."/>
            <person name="White J."/>
            <person name="Yandava C."/>
            <person name="Haas B."/>
            <person name="Nusbaum C."/>
            <person name="Birren B."/>
        </authorList>
    </citation>
    <scope>NUCLEOTIDE SEQUENCE [LARGE SCALE GENOMIC DNA]</scope>
    <source>
        <strain evidence="2">ATCC 50818</strain>
    </source>
</reference>
<dbReference type="EMBL" id="GL832955">
    <property type="protein sequence ID" value="EGD72126.1"/>
    <property type="molecule type" value="Genomic_DNA"/>
</dbReference>
<evidence type="ECO:0000313" key="3">
    <source>
        <dbReference type="Proteomes" id="UP000007799"/>
    </source>
</evidence>
<feature type="signal peptide" evidence="1">
    <location>
        <begin position="1"/>
        <end position="18"/>
    </location>
</feature>
<accession>F2TVN0</accession>
<gene>
    <name evidence="2" type="ORF">PTSG_00146</name>
</gene>
<feature type="chain" id="PRO_5003286840" description="ZP domain-containing protein" evidence="1">
    <location>
        <begin position="19"/>
        <end position="206"/>
    </location>
</feature>
<organism evidence="3">
    <name type="scientific">Salpingoeca rosetta (strain ATCC 50818 / BSB-021)</name>
    <dbReference type="NCBI Taxonomy" id="946362"/>
    <lineage>
        <taxon>Eukaryota</taxon>
        <taxon>Choanoflagellata</taxon>
        <taxon>Craspedida</taxon>
        <taxon>Salpingoecidae</taxon>
        <taxon>Salpingoeca</taxon>
    </lineage>
</organism>
<evidence type="ECO:0000256" key="1">
    <source>
        <dbReference type="SAM" id="SignalP"/>
    </source>
</evidence>